<feature type="signal peptide" evidence="1">
    <location>
        <begin position="1"/>
        <end position="24"/>
    </location>
</feature>
<evidence type="ECO:0000313" key="2">
    <source>
        <dbReference type="EMBL" id="GAA0877524.1"/>
    </source>
</evidence>
<accession>A0ABP3YBG4</accession>
<dbReference type="RefSeq" id="WP_343848220.1">
    <property type="nucleotide sequence ID" value="NZ_BAAAFI010000002.1"/>
</dbReference>
<evidence type="ECO:0000313" key="3">
    <source>
        <dbReference type="Proteomes" id="UP001500469"/>
    </source>
</evidence>
<gene>
    <name evidence="2" type="ORF">GCM10009119_04920</name>
</gene>
<reference evidence="3" key="1">
    <citation type="journal article" date="2019" name="Int. J. Syst. Evol. Microbiol.">
        <title>The Global Catalogue of Microorganisms (GCM) 10K type strain sequencing project: providing services to taxonomists for standard genome sequencing and annotation.</title>
        <authorList>
            <consortium name="The Broad Institute Genomics Platform"/>
            <consortium name="The Broad Institute Genome Sequencing Center for Infectious Disease"/>
            <person name="Wu L."/>
            <person name="Ma J."/>
        </authorList>
    </citation>
    <scope>NUCLEOTIDE SEQUENCE [LARGE SCALE GENOMIC DNA]</scope>
    <source>
        <strain evidence="3">JCM 16112</strain>
    </source>
</reference>
<evidence type="ECO:0000256" key="1">
    <source>
        <dbReference type="SAM" id="SignalP"/>
    </source>
</evidence>
<name>A0ABP3YBG4_9BACT</name>
<feature type="chain" id="PRO_5045791037" evidence="1">
    <location>
        <begin position="25"/>
        <end position="427"/>
    </location>
</feature>
<dbReference type="EMBL" id="BAAAFI010000002">
    <property type="protein sequence ID" value="GAA0877524.1"/>
    <property type="molecule type" value="Genomic_DNA"/>
</dbReference>
<keyword evidence="1" id="KW-0732">Signal</keyword>
<keyword evidence="3" id="KW-1185">Reference proteome</keyword>
<dbReference type="Gene3D" id="2.40.160.60">
    <property type="entry name" value="Outer membrane protein transport protein (OMPP1/FadL/TodX)"/>
    <property type="match status" value="1"/>
</dbReference>
<comment type="caution">
    <text evidence="2">The sequence shown here is derived from an EMBL/GenBank/DDBJ whole genome shotgun (WGS) entry which is preliminary data.</text>
</comment>
<sequence>MLSKNWLKSMGVLCTLLIVTEVKAQTSSSTYSALGIGEFNYSGLTQNQGMGGMGISYGTGWQANNVNPAITTRNTIFNFQAALNYKRINVDNGTETSKVDGGGLSYVAMSFPIKSGKFTSGMGLGQITSVNYRLRVDSEVANSDFHANNYLRGDGGISEAYINFGYLLAKNLSIGAHGSYLFGSTIRTNQLLITDEEGFSVGNASEYYERLTVSDVGFKLGAHYMVKVSEKGNLHLGAIYQKLGEVNGTGFAKLAGIDQASNPDSDGDLIANDEPGNIYIPDRIGFGLTYEKMNKFALALEGQFQDFTKYQNFFGDELDLHEAKKVALGFQIVPNYLSFDNLLMRGTYRIGLEWMQTPYYLNQTSINDIGLTLGASIPVNQLSLINFAFKAGQRGTLDNGLIKENYINFTLGFSLNDNSWFYKRVFE</sequence>
<dbReference type="SUPFAM" id="SSF56935">
    <property type="entry name" value="Porins"/>
    <property type="match status" value="1"/>
</dbReference>
<dbReference type="Proteomes" id="UP001500469">
    <property type="component" value="Unassembled WGS sequence"/>
</dbReference>
<protein>
    <submittedName>
        <fullName evidence="2">Membrane protein</fullName>
    </submittedName>
</protein>
<organism evidence="2 3">
    <name type="scientific">Algoriphagus jejuensis</name>
    <dbReference type="NCBI Taxonomy" id="419934"/>
    <lineage>
        <taxon>Bacteria</taxon>
        <taxon>Pseudomonadati</taxon>
        <taxon>Bacteroidota</taxon>
        <taxon>Cytophagia</taxon>
        <taxon>Cytophagales</taxon>
        <taxon>Cyclobacteriaceae</taxon>
        <taxon>Algoriphagus</taxon>
    </lineage>
</organism>
<proteinExistence type="predicted"/>